<reference evidence="5" key="2">
    <citation type="submission" date="2018-03" db="EMBL/GenBank/DDBJ databases">
        <title>The Triticum urartu genome reveals the dynamic nature of wheat genome evolution.</title>
        <authorList>
            <person name="Ling H."/>
            <person name="Ma B."/>
            <person name="Shi X."/>
            <person name="Liu H."/>
            <person name="Dong L."/>
            <person name="Sun H."/>
            <person name="Cao Y."/>
            <person name="Gao Q."/>
            <person name="Zheng S."/>
            <person name="Li Y."/>
            <person name="Yu Y."/>
            <person name="Du H."/>
            <person name="Qi M."/>
            <person name="Li Y."/>
            <person name="Yu H."/>
            <person name="Cui Y."/>
            <person name="Wang N."/>
            <person name="Chen C."/>
            <person name="Wu H."/>
            <person name="Zhao Y."/>
            <person name="Zhang J."/>
            <person name="Li Y."/>
            <person name="Zhou W."/>
            <person name="Zhang B."/>
            <person name="Hu W."/>
            <person name="Eijk M."/>
            <person name="Tang J."/>
            <person name="Witsenboer H."/>
            <person name="Zhao S."/>
            <person name="Li Z."/>
            <person name="Zhang A."/>
            <person name="Wang D."/>
            <person name="Liang C."/>
        </authorList>
    </citation>
    <scope>NUCLEOTIDE SEQUENCE [LARGE SCALE GENOMIC DNA]</scope>
    <source>
        <strain evidence="5">cv. G1812</strain>
    </source>
</reference>
<feature type="compositionally biased region" description="Basic and acidic residues" evidence="3">
    <location>
        <begin position="261"/>
        <end position="273"/>
    </location>
</feature>
<dbReference type="Proteomes" id="UP000015106">
    <property type="component" value="Chromosome 7"/>
</dbReference>
<dbReference type="GO" id="GO:0051131">
    <property type="term" value="P:chaperone-mediated protein complex assembly"/>
    <property type="evidence" value="ECO:0007669"/>
    <property type="project" value="TreeGrafter"/>
</dbReference>
<dbReference type="CDD" id="cd06465">
    <property type="entry name" value="p23_hB-ind1_like"/>
    <property type="match status" value="1"/>
</dbReference>
<dbReference type="GO" id="GO:0005634">
    <property type="term" value="C:nucleus"/>
    <property type="evidence" value="ECO:0007669"/>
    <property type="project" value="UniProtKB-SubCell"/>
</dbReference>
<evidence type="ECO:0000313" key="6">
    <source>
        <dbReference type="Proteomes" id="UP000015106"/>
    </source>
</evidence>
<proteinExistence type="inferred from homology"/>
<evidence type="ECO:0000259" key="4">
    <source>
        <dbReference type="PROSITE" id="PS51203"/>
    </source>
</evidence>
<dbReference type="AlphaFoldDB" id="A0A8R7R2L2"/>
<evidence type="ECO:0000313" key="5">
    <source>
        <dbReference type="EnsemblPlants" id="TuG1812G0700002982.01.T01"/>
    </source>
</evidence>
<keyword evidence="6" id="KW-1185">Reference proteome</keyword>
<name>A0A8R7R2L2_TRIUA</name>
<dbReference type="Gene3D" id="2.60.40.790">
    <property type="match status" value="1"/>
</dbReference>
<keyword evidence="2" id="KW-0539">Nucleus</keyword>
<sequence length="291" mass="30907">MGRGPATPGLLFARLHPLYLPYPIFVCRLFSLRTLHSKTSQNPRSPHSLPPPPPPPPVPSKMSRHPEVRWAQRIDKVYITVQLPDAKDAKVNLEPDGVFSFFATAGTDGNSYESKLDLNDKVNVEASKVSVGVRSIFCILEKADAKWWNKLVRDDQKAPHFVKVDWDKWVDEDDDGADVNVDGMDFSNMGGMGGMPGMEGLGGMGGMGGMPGMEGLGGMGGLAGMMGGMGGMGGMGMPPGMEGLGGMGMDDFEDESDDEGEVSKPQDAGKSDAAEISEEVEGKAGTAAQSN</sequence>
<keyword evidence="2" id="KW-0143">Chaperone</keyword>
<dbReference type="EnsemblPlants" id="TuG1812G0700002982.01.T01">
    <property type="protein sequence ID" value="TuG1812G0700002982.01.T01"/>
    <property type="gene ID" value="TuG1812G0700002982.01"/>
</dbReference>
<comment type="subunit">
    <text evidence="2">Interacts with HSP90 in an ATP-dependent manner.</text>
</comment>
<organism evidence="5 6">
    <name type="scientific">Triticum urartu</name>
    <name type="common">Red wild einkorn</name>
    <name type="synonym">Crithodium urartu</name>
    <dbReference type="NCBI Taxonomy" id="4572"/>
    <lineage>
        <taxon>Eukaryota</taxon>
        <taxon>Viridiplantae</taxon>
        <taxon>Streptophyta</taxon>
        <taxon>Embryophyta</taxon>
        <taxon>Tracheophyta</taxon>
        <taxon>Spermatophyta</taxon>
        <taxon>Magnoliopsida</taxon>
        <taxon>Liliopsida</taxon>
        <taxon>Poales</taxon>
        <taxon>Poaceae</taxon>
        <taxon>BOP clade</taxon>
        <taxon>Pooideae</taxon>
        <taxon>Triticodae</taxon>
        <taxon>Triticeae</taxon>
        <taxon>Triticinae</taxon>
        <taxon>Triticum</taxon>
    </lineage>
</organism>
<dbReference type="GO" id="GO:0051087">
    <property type="term" value="F:protein-folding chaperone binding"/>
    <property type="evidence" value="ECO:0007669"/>
    <property type="project" value="TreeGrafter"/>
</dbReference>
<dbReference type="GO" id="GO:0005829">
    <property type="term" value="C:cytosol"/>
    <property type="evidence" value="ECO:0007669"/>
    <property type="project" value="TreeGrafter"/>
</dbReference>
<evidence type="ECO:0000256" key="1">
    <source>
        <dbReference type="ARBA" id="ARBA00025733"/>
    </source>
</evidence>
<dbReference type="GO" id="GO:0101031">
    <property type="term" value="C:protein folding chaperone complex"/>
    <property type="evidence" value="ECO:0007669"/>
    <property type="project" value="UniProtKB-ARBA"/>
</dbReference>
<feature type="compositionally biased region" description="Acidic residues" evidence="3">
    <location>
        <begin position="250"/>
        <end position="260"/>
    </location>
</feature>
<feature type="domain" description="CS" evidence="4">
    <location>
        <begin position="63"/>
        <end position="152"/>
    </location>
</feature>
<dbReference type="GO" id="GO:0051879">
    <property type="term" value="F:Hsp90 protein binding"/>
    <property type="evidence" value="ECO:0007669"/>
    <property type="project" value="UniProtKB-UniRule"/>
</dbReference>
<reference evidence="5" key="3">
    <citation type="submission" date="2022-06" db="UniProtKB">
        <authorList>
            <consortium name="EnsemblPlants"/>
        </authorList>
    </citation>
    <scope>IDENTIFICATION</scope>
</reference>
<accession>A0A8R7R2L2</accession>
<feature type="compositionally biased region" description="Gly residues" evidence="3">
    <location>
        <begin position="239"/>
        <end position="248"/>
    </location>
</feature>
<feature type="compositionally biased region" description="Pro residues" evidence="3">
    <location>
        <begin position="48"/>
        <end position="59"/>
    </location>
</feature>
<keyword evidence="2" id="KW-0963">Cytoplasm</keyword>
<reference evidence="6" key="1">
    <citation type="journal article" date="2013" name="Nature">
        <title>Draft genome of the wheat A-genome progenitor Triticum urartu.</title>
        <authorList>
            <person name="Ling H.Q."/>
            <person name="Zhao S."/>
            <person name="Liu D."/>
            <person name="Wang J."/>
            <person name="Sun H."/>
            <person name="Zhang C."/>
            <person name="Fan H."/>
            <person name="Li D."/>
            <person name="Dong L."/>
            <person name="Tao Y."/>
            <person name="Gao C."/>
            <person name="Wu H."/>
            <person name="Li Y."/>
            <person name="Cui Y."/>
            <person name="Guo X."/>
            <person name="Zheng S."/>
            <person name="Wang B."/>
            <person name="Yu K."/>
            <person name="Liang Q."/>
            <person name="Yang W."/>
            <person name="Lou X."/>
            <person name="Chen J."/>
            <person name="Feng M."/>
            <person name="Jian J."/>
            <person name="Zhang X."/>
            <person name="Luo G."/>
            <person name="Jiang Y."/>
            <person name="Liu J."/>
            <person name="Wang Z."/>
            <person name="Sha Y."/>
            <person name="Zhang B."/>
            <person name="Wu H."/>
            <person name="Tang D."/>
            <person name="Shen Q."/>
            <person name="Xue P."/>
            <person name="Zou S."/>
            <person name="Wang X."/>
            <person name="Liu X."/>
            <person name="Wang F."/>
            <person name="Yang Y."/>
            <person name="An X."/>
            <person name="Dong Z."/>
            <person name="Zhang K."/>
            <person name="Zhang X."/>
            <person name="Luo M.C."/>
            <person name="Dvorak J."/>
            <person name="Tong Y."/>
            <person name="Wang J."/>
            <person name="Yang H."/>
            <person name="Li Z."/>
            <person name="Wang D."/>
            <person name="Zhang A."/>
            <person name="Wang J."/>
        </authorList>
    </citation>
    <scope>NUCLEOTIDE SEQUENCE</scope>
    <source>
        <strain evidence="6">cv. G1812</strain>
    </source>
</reference>
<feature type="region of interest" description="Disordered" evidence="3">
    <location>
        <begin position="239"/>
        <end position="291"/>
    </location>
</feature>
<comment type="function">
    <text evidence="2">Acts as a co-chaperone for HSP90.</text>
</comment>
<dbReference type="InterPro" id="IPR045250">
    <property type="entry name" value="p23-like"/>
</dbReference>
<dbReference type="FunFam" id="2.60.40.790:FF:000013">
    <property type="entry name" value="Very-long-chain (3R)-3-hydroxyacyl-CoA dehydratase"/>
    <property type="match status" value="1"/>
</dbReference>
<dbReference type="InterPro" id="IPR007052">
    <property type="entry name" value="CS_dom"/>
</dbReference>
<evidence type="ECO:0000256" key="2">
    <source>
        <dbReference type="RuleBase" id="RU369032"/>
    </source>
</evidence>
<dbReference type="Gramene" id="TuG1812G0700002982.01.T01">
    <property type="protein sequence ID" value="TuG1812G0700002982.01.T01"/>
    <property type="gene ID" value="TuG1812G0700002982.01"/>
</dbReference>
<dbReference type="InterPro" id="IPR008978">
    <property type="entry name" value="HSP20-like_chaperone"/>
</dbReference>
<dbReference type="GO" id="GO:0006457">
    <property type="term" value="P:protein folding"/>
    <property type="evidence" value="ECO:0007669"/>
    <property type="project" value="TreeGrafter"/>
</dbReference>
<dbReference type="PANTHER" id="PTHR22932:SF22">
    <property type="entry name" value="CO-CHAPERONE PROTEIN P23"/>
    <property type="match status" value="1"/>
</dbReference>
<protein>
    <recommendedName>
        <fullName evidence="2">Co-chaperone protein p23</fullName>
    </recommendedName>
</protein>
<dbReference type="PROSITE" id="PS51203">
    <property type="entry name" value="CS"/>
    <property type="match status" value="1"/>
</dbReference>
<dbReference type="PANTHER" id="PTHR22932">
    <property type="entry name" value="TELOMERASE-BINDING PROTEIN P23 HSP90 CO-CHAPERONE"/>
    <property type="match status" value="1"/>
</dbReference>
<feature type="region of interest" description="Disordered" evidence="3">
    <location>
        <begin position="38"/>
        <end position="65"/>
    </location>
</feature>
<dbReference type="SUPFAM" id="SSF49764">
    <property type="entry name" value="HSP20-like chaperones"/>
    <property type="match status" value="1"/>
</dbReference>
<comment type="subcellular location">
    <subcellularLocation>
        <location evidence="2">Cytoplasm</location>
    </subcellularLocation>
    <subcellularLocation>
        <location evidence="2">Nucleus</location>
    </subcellularLocation>
</comment>
<dbReference type="Pfam" id="PF04969">
    <property type="entry name" value="CS"/>
    <property type="match status" value="1"/>
</dbReference>
<comment type="similarity">
    <text evidence="1 2">Belongs to the p23/wos2 family.</text>
</comment>
<evidence type="ECO:0000256" key="3">
    <source>
        <dbReference type="SAM" id="MobiDB-lite"/>
    </source>
</evidence>